<comment type="function">
    <text evidence="13">Component of the F(0) channel, it forms part of the peripheral stalk, linking F(1) to F(0).</text>
</comment>
<comment type="subunit">
    <text evidence="13">F-type ATPases have 2 components, F(1) - the catalytic core - and F(0) - the membrane proton channel. F(1) has five subunits: alpha(3), beta(3), gamma(1), delta(1), epsilon(1). F(0) has three main subunits: a(1), b(2) and c(10-14). The alpha and beta chains form an alternating ring which encloses part of the gamma chain. F(1) is attached to F(0) by a central stalk formed by the gamma and epsilon chains, while a peripheral stalk is formed by the delta and b chains.</text>
</comment>
<evidence type="ECO:0000256" key="8">
    <source>
        <dbReference type="ARBA" id="ARBA00023065"/>
    </source>
</evidence>
<feature type="transmembrane region" description="Helical" evidence="13">
    <location>
        <begin position="12"/>
        <end position="30"/>
    </location>
</feature>
<dbReference type="InterPro" id="IPR005864">
    <property type="entry name" value="ATP_synth_F0_bsu_bac"/>
</dbReference>
<feature type="coiled-coil region" evidence="15">
    <location>
        <begin position="53"/>
        <end position="124"/>
    </location>
</feature>
<evidence type="ECO:0000256" key="4">
    <source>
        <dbReference type="ARBA" id="ARBA00022547"/>
    </source>
</evidence>
<dbReference type="InterPro" id="IPR028987">
    <property type="entry name" value="ATP_synth_B-like_membr_sf"/>
</dbReference>
<dbReference type="EMBL" id="JAGIYQ010000004">
    <property type="protein sequence ID" value="MBP0725065.1"/>
    <property type="molecule type" value="Genomic_DNA"/>
</dbReference>
<comment type="caution">
    <text evidence="16">The sequence shown here is derived from an EMBL/GenBank/DDBJ whole genome shotgun (WGS) entry which is preliminary data.</text>
</comment>
<dbReference type="RefSeq" id="WP_209404525.1">
    <property type="nucleotide sequence ID" value="NZ_JAGIYQ010000004.1"/>
</dbReference>
<proteinExistence type="inferred from homology"/>
<dbReference type="InterPro" id="IPR050059">
    <property type="entry name" value="ATP_synthase_B_chain"/>
</dbReference>
<dbReference type="PANTHER" id="PTHR33445:SF1">
    <property type="entry name" value="ATP SYNTHASE SUBUNIT B"/>
    <property type="match status" value="1"/>
</dbReference>
<keyword evidence="3 13" id="KW-1003">Cell membrane</keyword>
<evidence type="ECO:0000256" key="3">
    <source>
        <dbReference type="ARBA" id="ARBA00022475"/>
    </source>
</evidence>
<sequence>MFVLGEAAGKIPYGNIIFQLVIFVILLALLRKYALGPVMGIMKQREDHISNQLDSAEKNNAEAMKLVEDQKKELVAARKEAQELLEKARKQADVQRDQIVAAAKAEAENMKENAKREITREKELAIQSVQQQVASLSVLIASKVLEKEVKSEDQSAIFEQYLKEVGDAK</sequence>
<dbReference type="AlphaFoldDB" id="A0A940NIQ3"/>
<keyword evidence="2 13" id="KW-0813">Transport</keyword>
<comment type="subcellular location">
    <subcellularLocation>
        <location evidence="13">Cell membrane</location>
        <topology evidence="13">Single-pass membrane protein</topology>
    </subcellularLocation>
    <subcellularLocation>
        <location evidence="12">Endomembrane system</location>
        <topology evidence="12">Single-pass membrane protein</topology>
    </subcellularLocation>
</comment>
<evidence type="ECO:0000256" key="12">
    <source>
        <dbReference type="ARBA" id="ARBA00037847"/>
    </source>
</evidence>
<keyword evidence="10 13" id="KW-0066">ATP synthesis</keyword>
<comment type="function">
    <text evidence="11 13">F(1)F(0) ATP synthase produces ATP from ADP in the presence of a proton or sodium gradient. F-type ATPases consist of two structural domains, F(1) containing the extramembraneous catalytic core and F(0) containing the membrane proton channel, linked together by a central stalk and a peripheral stalk. During catalysis, ATP synthesis in the catalytic domain of F(1) is coupled via a rotary mechanism of the central stalk subunits to proton translocation.</text>
</comment>
<dbReference type="GO" id="GO:0046933">
    <property type="term" value="F:proton-transporting ATP synthase activity, rotational mechanism"/>
    <property type="evidence" value="ECO:0007669"/>
    <property type="project" value="UniProtKB-UniRule"/>
</dbReference>
<keyword evidence="8 13" id="KW-0406">Ion transport</keyword>
<dbReference type="NCBIfam" id="TIGR01144">
    <property type="entry name" value="ATP_synt_b"/>
    <property type="match status" value="1"/>
</dbReference>
<organism evidence="16 17">
    <name type="scientific">Gottfriedia endophytica</name>
    <dbReference type="NCBI Taxonomy" id="2820819"/>
    <lineage>
        <taxon>Bacteria</taxon>
        <taxon>Bacillati</taxon>
        <taxon>Bacillota</taxon>
        <taxon>Bacilli</taxon>
        <taxon>Bacillales</taxon>
        <taxon>Bacillaceae</taxon>
        <taxon>Gottfriedia</taxon>
    </lineage>
</organism>
<name>A0A940NIQ3_9BACI</name>
<accession>A0A940NIQ3</accession>
<keyword evidence="6 13" id="KW-0375">Hydrogen ion transport</keyword>
<keyword evidence="7 13" id="KW-1133">Transmembrane helix</keyword>
<evidence type="ECO:0000256" key="11">
    <source>
        <dbReference type="ARBA" id="ARBA00025198"/>
    </source>
</evidence>
<dbReference type="GO" id="GO:0045259">
    <property type="term" value="C:proton-transporting ATP synthase complex"/>
    <property type="evidence" value="ECO:0007669"/>
    <property type="project" value="UniProtKB-KW"/>
</dbReference>
<evidence type="ECO:0000256" key="14">
    <source>
        <dbReference type="RuleBase" id="RU003848"/>
    </source>
</evidence>
<comment type="similarity">
    <text evidence="1 13 14">Belongs to the ATPase B chain family.</text>
</comment>
<dbReference type="GO" id="GO:0046961">
    <property type="term" value="F:proton-transporting ATPase activity, rotational mechanism"/>
    <property type="evidence" value="ECO:0007669"/>
    <property type="project" value="TreeGrafter"/>
</dbReference>
<dbReference type="GO" id="GO:0012505">
    <property type="term" value="C:endomembrane system"/>
    <property type="evidence" value="ECO:0007669"/>
    <property type="project" value="UniProtKB-SubCell"/>
</dbReference>
<evidence type="ECO:0000256" key="15">
    <source>
        <dbReference type="SAM" id="Coils"/>
    </source>
</evidence>
<evidence type="ECO:0000256" key="2">
    <source>
        <dbReference type="ARBA" id="ARBA00022448"/>
    </source>
</evidence>
<dbReference type="Gene3D" id="6.10.250.1580">
    <property type="match status" value="1"/>
</dbReference>
<evidence type="ECO:0000256" key="10">
    <source>
        <dbReference type="ARBA" id="ARBA00023310"/>
    </source>
</evidence>
<evidence type="ECO:0000256" key="7">
    <source>
        <dbReference type="ARBA" id="ARBA00022989"/>
    </source>
</evidence>
<gene>
    <name evidence="13 16" type="primary">atpF</name>
    <name evidence="16" type="ORF">J5Y03_07650</name>
</gene>
<evidence type="ECO:0000256" key="9">
    <source>
        <dbReference type="ARBA" id="ARBA00023136"/>
    </source>
</evidence>
<keyword evidence="17" id="KW-1185">Reference proteome</keyword>
<keyword evidence="5 13" id="KW-0812">Transmembrane</keyword>
<dbReference type="PANTHER" id="PTHR33445">
    <property type="entry name" value="ATP SYNTHASE SUBUNIT B', CHLOROPLASTIC"/>
    <property type="match status" value="1"/>
</dbReference>
<evidence type="ECO:0000256" key="13">
    <source>
        <dbReference type="HAMAP-Rule" id="MF_01398"/>
    </source>
</evidence>
<dbReference type="HAMAP" id="MF_01398">
    <property type="entry name" value="ATP_synth_b_bprime"/>
    <property type="match status" value="1"/>
</dbReference>
<dbReference type="CDD" id="cd06503">
    <property type="entry name" value="ATP-synt_Fo_b"/>
    <property type="match status" value="1"/>
</dbReference>
<dbReference type="InterPro" id="IPR002146">
    <property type="entry name" value="ATP_synth_b/b'su_bac/chlpt"/>
</dbReference>
<protein>
    <recommendedName>
        <fullName evidence="13">ATP synthase subunit b</fullName>
    </recommendedName>
    <alternativeName>
        <fullName evidence="13">ATP synthase F(0) sector subunit b</fullName>
    </alternativeName>
    <alternativeName>
        <fullName evidence="13">ATPase subunit I</fullName>
    </alternativeName>
    <alternativeName>
        <fullName evidence="13">F-type ATPase subunit b</fullName>
        <shortName evidence="13">F-ATPase subunit b</shortName>
    </alternativeName>
</protein>
<evidence type="ECO:0000256" key="6">
    <source>
        <dbReference type="ARBA" id="ARBA00022781"/>
    </source>
</evidence>
<evidence type="ECO:0000313" key="16">
    <source>
        <dbReference type="EMBL" id="MBP0725065.1"/>
    </source>
</evidence>
<evidence type="ECO:0000313" key="17">
    <source>
        <dbReference type="Proteomes" id="UP000682134"/>
    </source>
</evidence>
<dbReference type="SUPFAM" id="SSF81573">
    <property type="entry name" value="F1F0 ATP synthase subunit B, membrane domain"/>
    <property type="match status" value="1"/>
</dbReference>
<dbReference type="GO" id="GO:0005886">
    <property type="term" value="C:plasma membrane"/>
    <property type="evidence" value="ECO:0007669"/>
    <property type="project" value="UniProtKB-SubCell"/>
</dbReference>
<keyword evidence="4 13" id="KW-0138">CF(0)</keyword>
<keyword evidence="15" id="KW-0175">Coiled coil</keyword>
<keyword evidence="9 13" id="KW-0472">Membrane</keyword>
<reference evidence="16" key="1">
    <citation type="submission" date="2021-04" db="EMBL/GenBank/DDBJ databases">
        <title>Genome seq and assembly of Bacillus sp.</title>
        <authorList>
            <person name="Chhetri G."/>
        </authorList>
    </citation>
    <scope>NUCLEOTIDE SEQUENCE</scope>
    <source>
        <strain evidence="16">RG28</strain>
    </source>
</reference>
<evidence type="ECO:0000256" key="5">
    <source>
        <dbReference type="ARBA" id="ARBA00022692"/>
    </source>
</evidence>
<dbReference type="Proteomes" id="UP000682134">
    <property type="component" value="Unassembled WGS sequence"/>
</dbReference>
<dbReference type="Pfam" id="PF00430">
    <property type="entry name" value="ATP-synt_B"/>
    <property type="match status" value="1"/>
</dbReference>
<evidence type="ECO:0000256" key="1">
    <source>
        <dbReference type="ARBA" id="ARBA00005513"/>
    </source>
</evidence>